<gene>
    <name evidence="2" type="ORF">Tci_072998</name>
</gene>
<comment type="caution">
    <text evidence="2">The sequence shown here is derived from an EMBL/GenBank/DDBJ whole genome shotgun (WGS) entry which is preliminary data.</text>
</comment>
<evidence type="ECO:0000313" key="2">
    <source>
        <dbReference type="EMBL" id="GEV01021.1"/>
    </source>
</evidence>
<evidence type="ECO:0008006" key="3">
    <source>
        <dbReference type="Google" id="ProtNLM"/>
    </source>
</evidence>
<dbReference type="AlphaFoldDB" id="A0A699GTR4"/>
<sequence length="663" mass="75108">MAPLTFADTQNMVAYLSKSNASAGFDQIMDFLNAHAIQYVLVVNPTIYVSCIKQFWALATIKKVNDAIQLRALIDGTKVVVSEDVIRRDLRLDDADGVECLPNEEIFAELACMGYEKPPPNAKRTAWNEFGFSMASTVVCLATVDDLTSYNIKYTSPVLTQKVFANMTRVGKGLSGVETTLFALMLVQPQPQDEEEEEEVEVPTAPTSPSPTNAPSPHPQDPTHTPHVTPPASPPHAQPTATSESFMSLLNTLMETSEEEGKEVRGEEEVKVFRVEEAEERGKIESIDTDMDITLVDVETQVDIDAELHGRIDQDVSAATKDVSAAEPTMFDDEEVTMNMAQTLIKMKAKKAKLLDEQIAQRLHDEEIEKAAAREKQENNDFERAQVLQKQYDEKEEKIDWNVVAEQIQEKHLDNIKKYHNLNKKPVFIAQAKNNMIIYLKNMAGYKMEHFRDVEEPQKKRVVEETLLQESFKKLKAVEVLGSDSTQETPSNDPKEMSEEDVQNMLQVILVSGFKFETLQVKEDMFALWRLVKEKFSLVVPNVVKEKALWVELKRLFEPDVDDVLWKLERHDMFMLIEKDYPLSNGVMTLMLSAKLQVEEDSEMAKDLVMKIFMEANKPKSKSLDTSSKFRIDSKSSNKVSVLVVLDLSKVANPLYSLRDKDL</sequence>
<protein>
    <recommendedName>
        <fullName evidence="3">Xylulose kinase-1</fullName>
    </recommendedName>
</protein>
<dbReference type="EMBL" id="BKCJ010012536">
    <property type="protein sequence ID" value="GEV01021.1"/>
    <property type="molecule type" value="Genomic_DNA"/>
</dbReference>
<feature type="compositionally biased region" description="Pro residues" evidence="1">
    <location>
        <begin position="206"/>
        <end position="220"/>
    </location>
</feature>
<organism evidence="2">
    <name type="scientific">Tanacetum cinerariifolium</name>
    <name type="common">Dalmatian daisy</name>
    <name type="synonym">Chrysanthemum cinerariifolium</name>
    <dbReference type="NCBI Taxonomy" id="118510"/>
    <lineage>
        <taxon>Eukaryota</taxon>
        <taxon>Viridiplantae</taxon>
        <taxon>Streptophyta</taxon>
        <taxon>Embryophyta</taxon>
        <taxon>Tracheophyta</taxon>
        <taxon>Spermatophyta</taxon>
        <taxon>Magnoliopsida</taxon>
        <taxon>eudicotyledons</taxon>
        <taxon>Gunneridae</taxon>
        <taxon>Pentapetalae</taxon>
        <taxon>asterids</taxon>
        <taxon>campanulids</taxon>
        <taxon>Asterales</taxon>
        <taxon>Asteraceae</taxon>
        <taxon>Asteroideae</taxon>
        <taxon>Anthemideae</taxon>
        <taxon>Anthemidinae</taxon>
        <taxon>Tanacetum</taxon>
    </lineage>
</organism>
<evidence type="ECO:0000256" key="1">
    <source>
        <dbReference type="SAM" id="MobiDB-lite"/>
    </source>
</evidence>
<feature type="region of interest" description="Disordered" evidence="1">
    <location>
        <begin position="190"/>
        <end position="242"/>
    </location>
</feature>
<proteinExistence type="predicted"/>
<reference evidence="2" key="1">
    <citation type="journal article" date="2019" name="Sci. Rep.">
        <title>Draft genome of Tanacetum cinerariifolium, the natural source of mosquito coil.</title>
        <authorList>
            <person name="Yamashiro T."/>
            <person name="Shiraishi A."/>
            <person name="Satake H."/>
            <person name="Nakayama K."/>
        </authorList>
    </citation>
    <scope>NUCLEOTIDE SEQUENCE</scope>
</reference>
<feature type="compositionally biased region" description="Acidic residues" evidence="1">
    <location>
        <begin position="192"/>
        <end position="201"/>
    </location>
</feature>
<accession>A0A699GTR4</accession>
<feature type="compositionally biased region" description="Pro residues" evidence="1">
    <location>
        <begin position="228"/>
        <end position="237"/>
    </location>
</feature>
<name>A0A699GTR4_TANCI</name>